<reference evidence="1 2" key="1">
    <citation type="journal article" date="2021" name="Microorganisms">
        <title>Genome Evolution of Filamentous Cyanobacterium Nostoc Species: From Facultative Symbiosis to Free Living.</title>
        <authorList>
            <person name="Huo D."/>
            <person name="Li H."/>
            <person name="Cai F."/>
            <person name="Guo X."/>
            <person name="Qiao Z."/>
            <person name="Wang W."/>
            <person name="Yu G."/>
            <person name="Li R."/>
        </authorList>
    </citation>
    <scope>NUCLEOTIDE SEQUENCE [LARGE SCALE GENOMIC DNA]</scope>
    <source>
        <strain evidence="1 2">CHAB 5714</strain>
    </source>
</reference>
<comment type="caution">
    <text evidence="1">The sequence shown here is derived from an EMBL/GenBank/DDBJ whole genome shotgun (WGS) entry which is preliminary data.</text>
</comment>
<keyword evidence="2" id="KW-1185">Reference proteome</keyword>
<organism evidence="1 2">
    <name type="scientific">Nostoc favosum CHAB5714</name>
    <dbReference type="NCBI Taxonomy" id="2780399"/>
    <lineage>
        <taxon>Bacteria</taxon>
        <taxon>Bacillati</taxon>
        <taxon>Cyanobacteriota</taxon>
        <taxon>Cyanophyceae</taxon>
        <taxon>Nostocales</taxon>
        <taxon>Nostocaceae</taxon>
        <taxon>Nostoc</taxon>
        <taxon>Nostoc favosum</taxon>
    </lineage>
</organism>
<evidence type="ECO:0000313" key="1">
    <source>
        <dbReference type="EMBL" id="MCC5604608.1"/>
    </source>
</evidence>
<protein>
    <recommendedName>
        <fullName evidence="3">Tetratricopeptide repeat protein</fullName>
    </recommendedName>
</protein>
<dbReference type="Proteomes" id="UP001199525">
    <property type="component" value="Unassembled WGS sequence"/>
</dbReference>
<accession>A0ABS8IKG4</accession>
<evidence type="ECO:0008006" key="3">
    <source>
        <dbReference type="Google" id="ProtNLM"/>
    </source>
</evidence>
<proteinExistence type="predicted"/>
<name>A0ABS8IKG4_9NOSO</name>
<dbReference type="EMBL" id="JAIVFQ010000140">
    <property type="protein sequence ID" value="MCC5604608.1"/>
    <property type="molecule type" value="Genomic_DNA"/>
</dbReference>
<evidence type="ECO:0000313" key="2">
    <source>
        <dbReference type="Proteomes" id="UP001199525"/>
    </source>
</evidence>
<sequence>MKKSTKILVGLCLSFLLIKDIPILANVPLVRNKRNQVRCKPSGRVMSPGDKRFEVGSLICDGEKLEVLDGGSIKFLCFSTGIVLDLSSGFVSSNECAKPYSSDSVCRIDSRNFCQRTRKGGEVGNDEPTIIYPYHIPTLKPRTEVAWLAVAGATSYTVRFDCPEFAWEKVVNQTRLAYPLEEKALLSGQTCKISIFAYKNDNLLGADQSVVYLLPEDEVKRLLDTVKQINQLKLSPDEAALDMDTVFISRNLFDETFEKLNNVIASGTRNPTIYRVLGDRYFQAGVLDKAQRQYLKASELLKTNNNPTELKNVQEGLKVINYYNQLPTNR</sequence>
<gene>
    <name evidence="1" type="ORF">LC586_37070</name>
</gene>
<dbReference type="RefSeq" id="WP_229490572.1">
    <property type="nucleotide sequence ID" value="NZ_JAIVFQ010000140.1"/>
</dbReference>